<evidence type="ECO:0000313" key="5">
    <source>
        <dbReference type="Proteomes" id="UP001524473"/>
    </source>
</evidence>
<evidence type="ECO:0000256" key="1">
    <source>
        <dbReference type="ARBA" id="ARBA00000223"/>
    </source>
</evidence>
<sequence>MLRGIPRLLSPELLKVLCEMGHGDTLVLADGNFPRNAYGEHARIVRMDGLGIPELLRSILPFFPLDSYVEKPLTLMQLVPGDPVKTPIWNVYEGLAEQYDPRGKLAIGHLDRCTFYEKARRAYAVLATGETALYANLILQKGVVQNGPEAAGD</sequence>
<dbReference type="InterPro" id="IPR007721">
    <property type="entry name" value="RbsD_FucU"/>
</dbReference>
<evidence type="ECO:0000256" key="2">
    <source>
        <dbReference type="ARBA" id="ARBA00023235"/>
    </source>
</evidence>
<name>A0ABT1RX02_9FIRM</name>
<organism evidence="4 5">
    <name type="scientific">Neglectibacter timonensis</name>
    <dbReference type="NCBI Taxonomy" id="1776382"/>
    <lineage>
        <taxon>Bacteria</taxon>
        <taxon>Bacillati</taxon>
        <taxon>Bacillota</taxon>
        <taxon>Clostridia</taxon>
        <taxon>Eubacteriales</taxon>
        <taxon>Oscillospiraceae</taxon>
        <taxon>Neglectibacter</taxon>
    </lineage>
</organism>
<keyword evidence="2 4" id="KW-0413">Isomerase</keyword>
<dbReference type="RefSeq" id="WP_066867578.1">
    <property type="nucleotide sequence ID" value="NZ_CABKVV010000014.1"/>
</dbReference>
<dbReference type="GO" id="GO:0016853">
    <property type="term" value="F:isomerase activity"/>
    <property type="evidence" value="ECO:0007669"/>
    <property type="project" value="UniProtKB-KW"/>
</dbReference>
<accession>A0ABT1RX02</accession>
<dbReference type="SUPFAM" id="SSF102546">
    <property type="entry name" value="RbsD-like"/>
    <property type="match status" value="1"/>
</dbReference>
<evidence type="ECO:0000256" key="3">
    <source>
        <dbReference type="ARBA" id="ARBA00036324"/>
    </source>
</evidence>
<reference evidence="4 5" key="1">
    <citation type="submission" date="2022-06" db="EMBL/GenBank/DDBJ databases">
        <title>Isolation of gut microbiota from human fecal samples.</title>
        <authorList>
            <person name="Pamer E.G."/>
            <person name="Barat B."/>
            <person name="Waligurski E."/>
            <person name="Medina S."/>
            <person name="Paddock L."/>
            <person name="Mostad J."/>
        </authorList>
    </citation>
    <scope>NUCLEOTIDE SEQUENCE [LARGE SCALE GENOMIC DNA]</scope>
    <source>
        <strain evidence="4 5">DFI.9.73</strain>
    </source>
</reference>
<comment type="catalytic activity">
    <reaction evidence="3">
        <text>alpha-L-fucose = beta-L-fucose</text>
        <dbReference type="Rhea" id="RHEA:25580"/>
        <dbReference type="ChEBI" id="CHEBI:42548"/>
        <dbReference type="ChEBI" id="CHEBI:42589"/>
        <dbReference type="EC" id="5.1.3.29"/>
    </reaction>
</comment>
<dbReference type="InterPro" id="IPR050443">
    <property type="entry name" value="RbsD/FucU_mutarotase"/>
</dbReference>
<keyword evidence="5" id="KW-1185">Reference proteome</keyword>
<dbReference type="GeneID" id="90534002"/>
<proteinExistence type="predicted"/>
<dbReference type="Pfam" id="PF05025">
    <property type="entry name" value="RbsD_FucU"/>
    <property type="match status" value="1"/>
</dbReference>
<comment type="catalytic activity">
    <reaction evidence="1">
        <text>beta-D-ribopyranose = beta-D-ribofuranose</text>
        <dbReference type="Rhea" id="RHEA:25432"/>
        <dbReference type="ChEBI" id="CHEBI:27476"/>
        <dbReference type="ChEBI" id="CHEBI:47002"/>
        <dbReference type="EC" id="5.4.99.62"/>
    </reaction>
</comment>
<dbReference type="Gene3D" id="3.40.1650.10">
    <property type="entry name" value="RbsD-like domain"/>
    <property type="match status" value="1"/>
</dbReference>
<dbReference type="InterPro" id="IPR023750">
    <property type="entry name" value="RbsD-like_sf"/>
</dbReference>
<gene>
    <name evidence="4" type="ORF">NE695_04645</name>
</gene>
<dbReference type="PANTHER" id="PTHR31690:SF4">
    <property type="entry name" value="FUCOSE MUTAROTASE"/>
    <property type="match status" value="1"/>
</dbReference>
<protein>
    <submittedName>
        <fullName evidence="4">Fucose isomerase</fullName>
    </submittedName>
</protein>
<comment type="caution">
    <text evidence="4">The sequence shown here is derived from an EMBL/GenBank/DDBJ whole genome shotgun (WGS) entry which is preliminary data.</text>
</comment>
<dbReference type="PANTHER" id="PTHR31690">
    <property type="entry name" value="FUCOSE MUTAROTASE"/>
    <property type="match status" value="1"/>
</dbReference>
<dbReference type="Proteomes" id="UP001524473">
    <property type="component" value="Unassembled WGS sequence"/>
</dbReference>
<dbReference type="EMBL" id="JANFZH010000007">
    <property type="protein sequence ID" value="MCQ4839201.1"/>
    <property type="molecule type" value="Genomic_DNA"/>
</dbReference>
<evidence type="ECO:0000313" key="4">
    <source>
        <dbReference type="EMBL" id="MCQ4839201.1"/>
    </source>
</evidence>